<proteinExistence type="predicted"/>
<accession>A0AAV6IN77</accession>
<dbReference type="AlphaFoldDB" id="A0AAV6IN77"/>
<comment type="caution">
    <text evidence="1">The sequence shown here is derived from an EMBL/GenBank/DDBJ whole genome shotgun (WGS) entry which is preliminary data.</text>
</comment>
<dbReference type="EMBL" id="JACTNZ010000010">
    <property type="protein sequence ID" value="KAG5530171.1"/>
    <property type="molecule type" value="Genomic_DNA"/>
</dbReference>
<dbReference type="Proteomes" id="UP000823749">
    <property type="component" value="Chromosome 10"/>
</dbReference>
<evidence type="ECO:0000313" key="1">
    <source>
        <dbReference type="EMBL" id="KAG5530171.1"/>
    </source>
</evidence>
<name>A0AAV6IN77_9ERIC</name>
<keyword evidence="2" id="KW-1185">Reference proteome</keyword>
<organism evidence="1 2">
    <name type="scientific">Rhododendron griersonianum</name>
    <dbReference type="NCBI Taxonomy" id="479676"/>
    <lineage>
        <taxon>Eukaryota</taxon>
        <taxon>Viridiplantae</taxon>
        <taxon>Streptophyta</taxon>
        <taxon>Embryophyta</taxon>
        <taxon>Tracheophyta</taxon>
        <taxon>Spermatophyta</taxon>
        <taxon>Magnoliopsida</taxon>
        <taxon>eudicotyledons</taxon>
        <taxon>Gunneridae</taxon>
        <taxon>Pentapetalae</taxon>
        <taxon>asterids</taxon>
        <taxon>Ericales</taxon>
        <taxon>Ericaceae</taxon>
        <taxon>Ericoideae</taxon>
        <taxon>Rhodoreae</taxon>
        <taxon>Rhododendron</taxon>
    </lineage>
</organism>
<reference evidence="1" key="1">
    <citation type="submission" date="2020-08" db="EMBL/GenBank/DDBJ databases">
        <title>Plant Genome Project.</title>
        <authorList>
            <person name="Zhang R.-G."/>
        </authorList>
    </citation>
    <scope>NUCLEOTIDE SEQUENCE</scope>
    <source>
        <strain evidence="1">WSP0</strain>
        <tissue evidence="1">Leaf</tissue>
    </source>
</reference>
<protein>
    <submittedName>
        <fullName evidence="1">Uncharacterized protein</fullName>
    </submittedName>
</protein>
<gene>
    <name evidence="1" type="ORF">RHGRI_030518</name>
</gene>
<evidence type="ECO:0000313" key="2">
    <source>
        <dbReference type="Proteomes" id="UP000823749"/>
    </source>
</evidence>
<sequence>MLRNLRHWSSTGQRYYSYAFVFYCAQPTKSHGILHCDCSKRNSLGEELCSFHPNGLIPY</sequence>